<dbReference type="EMBL" id="AAQR03003959">
    <property type="status" value="NOT_ANNOTATED_CDS"/>
    <property type="molecule type" value="Genomic_DNA"/>
</dbReference>
<dbReference type="STRING" id="30611.ENSOGAP00000015930"/>
<accession>H0XIJ0</accession>
<dbReference type="SMART" id="SM00589">
    <property type="entry name" value="PRY"/>
    <property type="match status" value="1"/>
</dbReference>
<dbReference type="FunFam" id="2.60.120.920:FF:000004">
    <property type="entry name" value="Butyrophilin subfamily 1 member A1"/>
    <property type="match status" value="1"/>
</dbReference>
<dbReference type="SMART" id="SM00184">
    <property type="entry name" value="RING"/>
    <property type="match status" value="1"/>
</dbReference>
<dbReference type="SMART" id="SM00449">
    <property type="entry name" value="SPRY"/>
    <property type="match status" value="1"/>
</dbReference>
<dbReference type="Gene3D" id="3.30.40.10">
    <property type="entry name" value="Zinc/RING finger domain, C3HC4 (zinc finger)"/>
    <property type="match status" value="1"/>
</dbReference>
<dbReference type="GeneTree" id="ENSGT00940000163194"/>
<dbReference type="OMA" id="VEEWHIG"/>
<dbReference type="PRINTS" id="PR01407">
    <property type="entry name" value="BUTYPHLNCDUF"/>
</dbReference>
<dbReference type="InterPro" id="IPR013320">
    <property type="entry name" value="ConA-like_dom_sf"/>
</dbReference>
<feature type="domain" description="B30.2/SPRY" evidence="6">
    <location>
        <begin position="77"/>
        <end position="268"/>
    </location>
</feature>
<evidence type="ECO:0000259" key="5">
    <source>
        <dbReference type="PROSITE" id="PS50089"/>
    </source>
</evidence>
<dbReference type="InterPro" id="IPR003877">
    <property type="entry name" value="SPRY_dom"/>
</dbReference>
<dbReference type="HOGENOM" id="CLU_013137_7_1_1"/>
<dbReference type="AlphaFoldDB" id="H0XIJ0"/>
<dbReference type="Pfam" id="PF13765">
    <property type="entry name" value="PRY"/>
    <property type="match status" value="1"/>
</dbReference>
<dbReference type="InterPro" id="IPR017907">
    <property type="entry name" value="Znf_RING_CS"/>
</dbReference>
<reference evidence="7" key="3">
    <citation type="submission" date="2025-09" db="UniProtKB">
        <authorList>
            <consortium name="Ensembl"/>
        </authorList>
    </citation>
    <scope>IDENTIFICATION</scope>
</reference>
<keyword evidence="1" id="KW-0479">Metal-binding</keyword>
<dbReference type="GO" id="GO:0008270">
    <property type="term" value="F:zinc ion binding"/>
    <property type="evidence" value="ECO:0007669"/>
    <property type="project" value="UniProtKB-KW"/>
</dbReference>
<organism evidence="7 8">
    <name type="scientific">Otolemur garnettii</name>
    <name type="common">Small-eared galago</name>
    <name type="synonym">Garnett's greater bushbaby</name>
    <dbReference type="NCBI Taxonomy" id="30611"/>
    <lineage>
        <taxon>Eukaryota</taxon>
        <taxon>Metazoa</taxon>
        <taxon>Chordata</taxon>
        <taxon>Craniata</taxon>
        <taxon>Vertebrata</taxon>
        <taxon>Euteleostomi</taxon>
        <taxon>Mammalia</taxon>
        <taxon>Eutheria</taxon>
        <taxon>Euarchontoglires</taxon>
        <taxon>Primates</taxon>
        <taxon>Strepsirrhini</taxon>
        <taxon>Lorisiformes</taxon>
        <taxon>Galagidae</taxon>
        <taxon>Otolemur</taxon>
    </lineage>
</organism>
<dbReference type="eggNOG" id="KOG2177">
    <property type="taxonomic scope" value="Eukaryota"/>
</dbReference>
<dbReference type="PANTHER" id="PTHR24103">
    <property type="entry name" value="E3 UBIQUITIN-PROTEIN LIGASE TRIM"/>
    <property type="match status" value="1"/>
</dbReference>
<dbReference type="Ensembl" id="ENSOGAT00000015683.2">
    <property type="protein sequence ID" value="ENSOGAP00000015930.1"/>
    <property type="gene ID" value="ENSOGAG00000033832.1"/>
</dbReference>
<dbReference type="PROSITE" id="PS00518">
    <property type="entry name" value="ZF_RING_1"/>
    <property type="match status" value="1"/>
</dbReference>
<protein>
    <recommendedName>
        <fullName evidence="9">Ret finger protein-like 4B</fullName>
    </recommendedName>
</protein>
<evidence type="ECO:0000256" key="2">
    <source>
        <dbReference type="ARBA" id="ARBA00022771"/>
    </source>
</evidence>
<dbReference type="SUPFAM" id="SSF57850">
    <property type="entry name" value="RING/U-box"/>
    <property type="match status" value="1"/>
</dbReference>
<evidence type="ECO:0000259" key="6">
    <source>
        <dbReference type="PROSITE" id="PS50188"/>
    </source>
</evidence>
<evidence type="ECO:0000256" key="4">
    <source>
        <dbReference type="PROSITE-ProRule" id="PRU00175"/>
    </source>
</evidence>
<keyword evidence="2 4" id="KW-0863">Zinc-finger</keyword>
<dbReference type="PROSITE" id="PS50089">
    <property type="entry name" value="ZF_RING_2"/>
    <property type="match status" value="1"/>
</dbReference>
<dbReference type="Pfam" id="PF00622">
    <property type="entry name" value="SPRY"/>
    <property type="match status" value="1"/>
</dbReference>
<reference evidence="8" key="1">
    <citation type="submission" date="2011-03" db="EMBL/GenBank/DDBJ databases">
        <title>Version 3 of the genome sequence of Otolemur garnettii (Bushbaby).</title>
        <authorList>
            <consortium name="The Broad Institute Genome Sequencing Platform"/>
            <person name="Di Palma F."/>
            <person name="Johnson J."/>
            <person name="Lander E.S."/>
            <person name="Lindblad-Toh K."/>
            <person name="Jaffe D.B."/>
            <person name="Gnerre S."/>
            <person name="MacCallum I."/>
            <person name="Przybylski D."/>
            <person name="Ribeiro F.J."/>
            <person name="Burton J.N."/>
            <person name="Walker B.J."/>
            <person name="Sharpe T."/>
            <person name="Hall G."/>
        </authorList>
    </citation>
    <scope>NUCLEOTIDE SEQUENCE [LARGE SCALE GENOMIC DNA]</scope>
</reference>
<evidence type="ECO:0000256" key="3">
    <source>
        <dbReference type="ARBA" id="ARBA00022833"/>
    </source>
</evidence>
<dbReference type="InterPro" id="IPR001870">
    <property type="entry name" value="B30.2/SPRY"/>
</dbReference>
<dbReference type="Pfam" id="PF15227">
    <property type="entry name" value="zf-C3HC4_4"/>
    <property type="match status" value="1"/>
</dbReference>
<dbReference type="InterPro" id="IPR050143">
    <property type="entry name" value="TRIM/RBCC"/>
</dbReference>
<dbReference type="InterPro" id="IPR003879">
    <property type="entry name" value="Butyrophylin_SPRY"/>
</dbReference>
<dbReference type="InParanoid" id="H0XIJ0"/>
<dbReference type="SUPFAM" id="SSF49899">
    <property type="entry name" value="Concanavalin A-like lectins/glucanases"/>
    <property type="match status" value="1"/>
</dbReference>
<feature type="domain" description="RING-type" evidence="5">
    <location>
        <begin position="11"/>
        <end position="53"/>
    </location>
</feature>
<evidence type="ECO:0000313" key="8">
    <source>
        <dbReference type="Proteomes" id="UP000005225"/>
    </source>
</evidence>
<dbReference type="InterPro" id="IPR043136">
    <property type="entry name" value="B30.2/SPRY_sf"/>
</dbReference>
<dbReference type="FunCoup" id="H0XIJ0">
    <property type="interactions" value="39"/>
</dbReference>
<dbReference type="Gene3D" id="2.60.120.920">
    <property type="match status" value="1"/>
</dbReference>
<dbReference type="Proteomes" id="UP000005225">
    <property type="component" value="Unassembled WGS sequence"/>
</dbReference>
<dbReference type="InterPro" id="IPR006574">
    <property type="entry name" value="PRY"/>
</dbReference>
<reference evidence="7" key="2">
    <citation type="submission" date="2025-08" db="UniProtKB">
        <authorList>
            <consortium name="Ensembl"/>
        </authorList>
    </citation>
    <scope>IDENTIFICATION</scope>
</reference>
<name>H0XIJ0_OTOGA</name>
<dbReference type="InterPro" id="IPR001841">
    <property type="entry name" value="Znf_RING"/>
</dbReference>
<keyword evidence="8" id="KW-1185">Reference proteome</keyword>
<dbReference type="PROSITE" id="PS50188">
    <property type="entry name" value="B302_SPRY"/>
    <property type="match status" value="1"/>
</dbReference>
<keyword evidence="3" id="KW-0862">Zinc</keyword>
<evidence type="ECO:0000256" key="1">
    <source>
        <dbReference type="ARBA" id="ARBA00022723"/>
    </source>
</evidence>
<proteinExistence type="predicted"/>
<evidence type="ECO:0008006" key="9">
    <source>
        <dbReference type="Google" id="ProtNLM"/>
    </source>
</evidence>
<dbReference type="InterPro" id="IPR013083">
    <property type="entry name" value="Znf_RING/FYVE/PHD"/>
</dbReference>
<evidence type="ECO:0000313" key="7">
    <source>
        <dbReference type="Ensembl" id="ENSOGAP00000015930.1"/>
    </source>
</evidence>
<sequence>MAKSLYAEGTCSICLDLLTNPFSLFCGHTFCLDCIGSWASQRQNSKLICPLCRAATEKPPMEERQMRMLILLLKQHGPLLELTLHVSPELQRFREDMSLDAATANSLLVISEDLRSIQRAKSHQDVKEDPRRFTHLACVLGAPSFSTGQHYWEVDVGEVREWSLGVCKESVDRRQSDLSPERGFWIISMKAGAICANFTPESRIPASPRLERVGIFLDVELEEIRFFDVGNDALICRYIPVSSLEPFRPFFLLNQAGEGDGGVLRICP</sequence>